<dbReference type="AlphaFoldDB" id="A0A9D4KMY7"/>
<evidence type="ECO:0000313" key="2">
    <source>
        <dbReference type="Proteomes" id="UP000828390"/>
    </source>
</evidence>
<proteinExistence type="predicted"/>
<keyword evidence="2" id="KW-1185">Reference proteome</keyword>
<dbReference type="Proteomes" id="UP000828390">
    <property type="component" value="Unassembled WGS sequence"/>
</dbReference>
<reference evidence="1" key="1">
    <citation type="journal article" date="2019" name="bioRxiv">
        <title>The Genome of the Zebra Mussel, Dreissena polymorpha: A Resource for Invasive Species Research.</title>
        <authorList>
            <person name="McCartney M.A."/>
            <person name="Auch B."/>
            <person name="Kono T."/>
            <person name="Mallez S."/>
            <person name="Zhang Y."/>
            <person name="Obille A."/>
            <person name="Becker A."/>
            <person name="Abrahante J.E."/>
            <person name="Garbe J."/>
            <person name="Badalamenti J.P."/>
            <person name="Herman A."/>
            <person name="Mangelson H."/>
            <person name="Liachko I."/>
            <person name="Sullivan S."/>
            <person name="Sone E.D."/>
            <person name="Koren S."/>
            <person name="Silverstein K.A.T."/>
            <person name="Beckman K.B."/>
            <person name="Gohl D.M."/>
        </authorList>
    </citation>
    <scope>NUCLEOTIDE SEQUENCE</scope>
    <source>
        <strain evidence="1">Duluth1</strain>
        <tissue evidence="1">Whole animal</tissue>
    </source>
</reference>
<accession>A0A9D4KMY7</accession>
<evidence type="ECO:0000313" key="1">
    <source>
        <dbReference type="EMBL" id="KAH3842530.1"/>
    </source>
</evidence>
<reference evidence="1" key="2">
    <citation type="submission" date="2020-11" db="EMBL/GenBank/DDBJ databases">
        <authorList>
            <person name="McCartney M.A."/>
            <person name="Auch B."/>
            <person name="Kono T."/>
            <person name="Mallez S."/>
            <person name="Becker A."/>
            <person name="Gohl D.M."/>
            <person name="Silverstein K.A.T."/>
            <person name="Koren S."/>
            <person name="Bechman K.B."/>
            <person name="Herman A."/>
            <person name="Abrahante J.E."/>
            <person name="Garbe J."/>
        </authorList>
    </citation>
    <scope>NUCLEOTIDE SEQUENCE</scope>
    <source>
        <strain evidence="1">Duluth1</strain>
        <tissue evidence="1">Whole animal</tissue>
    </source>
</reference>
<protein>
    <submittedName>
        <fullName evidence="1">Uncharacterized protein</fullName>
    </submittedName>
</protein>
<name>A0A9D4KMY7_DREPO</name>
<sequence length="108" mass="12307">MRGQGTQIYTKLFNSESSYGILPRWKKLFETVDLRNNDIQAVPDKAFGDLPKLYNVDLFGIILFNNSISFVNDSAFLGLENTRVVVDLGDNYLTTIPQALRILRHIEV</sequence>
<dbReference type="Gene3D" id="3.80.10.10">
    <property type="entry name" value="Ribonuclease Inhibitor"/>
    <property type="match status" value="1"/>
</dbReference>
<dbReference type="InterPro" id="IPR032675">
    <property type="entry name" value="LRR_dom_sf"/>
</dbReference>
<comment type="caution">
    <text evidence="1">The sequence shown here is derived from an EMBL/GenBank/DDBJ whole genome shotgun (WGS) entry which is preliminary data.</text>
</comment>
<dbReference type="EMBL" id="JAIWYP010000004">
    <property type="protein sequence ID" value="KAH3842530.1"/>
    <property type="molecule type" value="Genomic_DNA"/>
</dbReference>
<dbReference type="SUPFAM" id="SSF52058">
    <property type="entry name" value="L domain-like"/>
    <property type="match status" value="1"/>
</dbReference>
<gene>
    <name evidence="1" type="ORF">DPMN_116027</name>
</gene>
<organism evidence="1 2">
    <name type="scientific">Dreissena polymorpha</name>
    <name type="common">Zebra mussel</name>
    <name type="synonym">Mytilus polymorpha</name>
    <dbReference type="NCBI Taxonomy" id="45954"/>
    <lineage>
        <taxon>Eukaryota</taxon>
        <taxon>Metazoa</taxon>
        <taxon>Spiralia</taxon>
        <taxon>Lophotrochozoa</taxon>
        <taxon>Mollusca</taxon>
        <taxon>Bivalvia</taxon>
        <taxon>Autobranchia</taxon>
        <taxon>Heteroconchia</taxon>
        <taxon>Euheterodonta</taxon>
        <taxon>Imparidentia</taxon>
        <taxon>Neoheterodontei</taxon>
        <taxon>Myida</taxon>
        <taxon>Dreissenoidea</taxon>
        <taxon>Dreissenidae</taxon>
        <taxon>Dreissena</taxon>
    </lineage>
</organism>